<sequence length="84" mass="8780">MTQNSPTGTQYPLATIGSLTERTEYADGSRAQIIAGVGIPDMSHFKPVAVTGSMLDNGAMIADSPHRKAHATSFVPTHAGTTTH</sequence>
<dbReference type="Proteomes" id="UP000602004">
    <property type="component" value="Unassembled WGS sequence"/>
</dbReference>
<protein>
    <submittedName>
        <fullName evidence="1">Uncharacterized protein</fullName>
    </submittedName>
</protein>
<dbReference type="RefSeq" id="WP_115782507.1">
    <property type="nucleotide sequence ID" value="NZ_BMHL01000002.1"/>
</dbReference>
<name>A0ABQ1LWK5_9BURK</name>
<keyword evidence="2" id="KW-1185">Reference proteome</keyword>
<comment type="caution">
    <text evidence="1">The sequence shown here is derived from an EMBL/GenBank/DDBJ whole genome shotgun (WGS) entry which is preliminary data.</text>
</comment>
<dbReference type="EMBL" id="BMHL01000002">
    <property type="protein sequence ID" value="GGC31100.1"/>
    <property type="molecule type" value="Genomic_DNA"/>
</dbReference>
<reference evidence="2" key="1">
    <citation type="journal article" date="2019" name="Int. J. Syst. Evol. Microbiol.">
        <title>The Global Catalogue of Microorganisms (GCM) 10K type strain sequencing project: providing services to taxonomists for standard genome sequencing and annotation.</title>
        <authorList>
            <consortium name="The Broad Institute Genomics Platform"/>
            <consortium name="The Broad Institute Genome Sequencing Center for Infectious Disease"/>
            <person name="Wu L."/>
            <person name="Ma J."/>
        </authorList>
    </citation>
    <scope>NUCLEOTIDE SEQUENCE [LARGE SCALE GENOMIC DNA]</scope>
    <source>
        <strain evidence="2">CGMCC 1.15103</strain>
    </source>
</reference>
<organism evidence="1 2">
    <name type="scientific">Paraburkholderia caffeinilytica</name>
    <dbReference type="NCBI Taxonomy" id="1761016"/>
    <lineage>
        <taxon>Bacteria</taxon>
        <taxon>Pseudomonadati</taxon>
        <taxon>Pseudomonadota</taxon>
        <taxon>Betaproteobacteria</taxon>
        <taxon>Burkholderiales</taxon>
        <taxon>Burkholderiaceae</taxon>
        <taxon>Paraburkholderia</taxon>
    </lineage>
</organism>
<proteinExistence type="predicted"/>
<gene>
    <name evidence="1" type="ORF">GCM10011400_17280</name>
</gene>
<evidence type="ECO:0000313" key="1">
    <source>
        <dbReference type="EMBL" id="GGC31100.1"/>
    </source>
</evidence>
<accession>A0ABQ1LWK5</accession>
<evidence type="ECO:0000313" key="2">
    <source>
        <dbReference type="Proteomes" id="UP000602004"/>
    </source>
</evidence>